<evidence type="ECO:0000259" key="3">
    <source>
        <dbReference type="Pfam" id="PF14159"/>
    </source>
</evidence>
<feature type="domain" description="Cyanobacterial aminoacyl-tRNA synthetase CAAD" evidence="3">
    <location>
        <begin position="124"/>
        <end position="198"/>
    </location>
</feature>
<organism evidence="4 5">
    <name type="scientific">Nepenthes gracilis</name>
    <name type="common">Slender pitcher plant</name>
    <dbReference type="NCBI Taxonomy" id="150966"/>
    <lineage>
        <taxon>Eukaryota</taxon>
        <taxon>Viridiplantae</taxon>
        <taxon>Streptophyta</taxon>
        <taxon>Embryophyta</taxon>
        <taxon>Tracheophyta</taxon>
        <taxon>Spermatophyta</taxon>
        <taxon>Magnoliopsida</taxon>
        <taxon>eudicotyledons</taxon>
        <taxon>Gunneridae</taxon>
        <taxon>Pentapetalae</taxon>
        <taxon>Caryophyllales</taxon>
        <taxon>Nepenthaceae</taxon>
        <taxon>Nepenthes</taxon>
    </lineage>
</organism>
<dbReference type="AlphaFoldDB" id="A0AAD3TAA6"/>
<evidence type="ECO:0000313" key="5">
    <source>
        <dbReference type="Proteomes" id="UP001279734"/>
    </source>
</evidence>
<feature type="transmembrane region" description="Helical" evidence="2">
    <location>
        <begin position="162"/>
        <end position="178"/>
    </location>
</feature>
<dbReference type="GO" id="GO:0009535">
    <property type="term" value="C:chloroplast thylakoid membrane"/>
    <property type="evidence" value="ECO:0007669"/>
    <property type="project" value="TreeGrafter"/>
</dbReference>
<keyword evidence="2" id="KW-0472">Membrane</keyword>
<dbReference type="EMBL" id="BSYO01000029">
    <property type="protein sequence ID" value="GMH25294.1"/>
    <property type="molecule type" value="Genomic_DNA"/>
</dbReference>
<evidence type="ECO:0000256" key="2">
    <source>
        <dbReference type="SAM" id="Phobius"/>
    </source>
</evidence>
<protein>
    <recommendedName>
        <fullName evidence="3">Cyanobacterial aminoacyl-tRNA synthetase CAAD domain-containing protein</fullName>
    </recommendedName>
</protein>
<evidence type="ECO:0000256" key="1">
    <source>
        <dbReference type="ARBA" id="ARBA00004141"/>
    </source>
</evidence>
<keyword evidence="5" id="KW-1185">Reference proteome</keyword>
<keyword evidence="2" id="KW-0812">Transmembrane</keyword>
<evidence type="ECO:0000313" key="4">
    <source>
        <dbReference type="EMBL" id="GMH25294.1"/>
    </source>
</evidence>
<comment type="caution">
    <text evidence="4">The sequence shown here is derived from an EMBL/GenBank/DDBJ whole genome shotgun (WGS) entry which is preliminary data.</text>
</comment>
<reference evidence="4" key="1">
    <citation type="submission" date="2023-05" db="EMBL/GenBank/DDBJ databases">
        <title>Nepenthes gracilis genome sequencing.</title>
        <authorList>
            <person name="Fukushima K."/>
        </authorList>
    </citation>
    <scope>NUCLEOTIDE SEQUENCE</scope>
    <source>
        <strain evidence="4">SING2019-196</strain>
    </source>
</reference>
<comment type="subcellular location">
    <subcellularLocation>
        <location evidence="1">Membrane</location>
        <topology evidence="1">Multi-pass membrane protein</topology>
    </subcellularLocation>
</comment>
<dbReference type="Proteomes" id="UP001279734">
    <property type="component" value="Unassembled WGS sequence"/>
</dbReference>
<name>A0AAD3TAA6_NEPGR</name>
<accession>A0AAD3TAA6</accession>
<dbReference type="InterPro" id="IPR033344">
    <property type="entry name" value="CURT1"/>
</dbReference>
<dbReference type="Pfam" id="PF14159">
    <property type="entry name" value="CAAD"/>
    <property type="match status" value="1"/>
</dbReference>
<proteinExistence type="predicted"/>
<sequence>MELCTTSALSNLKPHNRLLINATISRFKISLLRKPSSLSLYNRGVLSYPSTFLGSTSEGTTTRASKYTDERSDGMVAIEDVPPADNDAYMEIGKVEPPKESPTDEQMQLSVDFFDKLNIKLDSADSYSILIYGIGALVAVWFLSAVVGAIDSIPLFPKLMEVVGLAYTLWFSARYLIFKRNRDELAAKIEELKEQVLGWND</sequence>
<feature type="transmembrane region" description="Helical" evidence="2">
    <location>
        <begin position="129"/>
        <end position="150"/>
    </location>
</feature>
<dbReference type="PANTHER" id="PTHR33222:SF2">
    <property type="entry name" value="PROTEIN CURVATURE THYLAKOID 1D, CHLOROPLASTIC"/>
    <property type="match status" value="1"/>
</dbReference>
<dbReference type="InterPro" id="IPR025564">
    <property type="entry name" value="CAAD_dom"/>
</dbReference>
<keyword evidence="2" id="KW-1133">Transmembrane helix</keyword>
<dbReference type="PANTHER" id="PTHR33222">
    <property type="match status" value="1"/>
</dbReference>
<gene>
    <name evidence="4" type="ORF">Nepgr_027137</name>
</gene>